<feature type="domain" description="NB-ARC" evidence="2">
    <location>
        <begin position="1"/>
        <end position="135"/>
    </location>
</feature>
<dbReference type="InterPro" id="IPR002182">
    <property type="entry name" value="NB-ARC"/>
</dbReference>
<dbReference type="EMBL" id="AF469684">
    <property type="protein sequence ID" value="AAL83213.1"/>
    <property type="molecule type" value="mRNA"/>
</dbReference>
<evidence type="ECO:0000256" key="1">
    <source>
        <dbReference type="ARBA" id="ARBA00022821"/>
    </source>
</evidence>
<dbReference type="Pfam" id="PF00931">
    <property type="entry name" value="NB-ARC"/>
    <property type="match status" value="1"/>
</dbReference>
<protein>
    <submittedName>
        <fullName evidence="3">Disease resistance-like protein 17B-9</fullName>
    </submittedName>
</protein>
<sequence length="164" mass="18590">GGVGKTTLARHVNNWLVQQSKGCVFWVTVSREFTIASLQGKIARLLGVDLSNEDEEGMRAARLHRALSRVNNAVLVLDDVWKSIDMRKVGWSEECCKLIITTRSLDVCHRIGCREVIHVEKLGEDHPWKLLRNFGEVRCKLVFEVEEIAKANGGIVWWFSLPPP</sequence>
<organism evidence="3">
    <name type="scientific">Mentha longifolia</name>
    <name type="common">Horse mint</name>
    <name type="synonym">Mentha spicata var. longifolia</name>
    <dbReference type="NCBI Taxonomy" id="38859"/>
    <lineage>
        <taxon>Eukaryota</taxon>
        <taxon>Viridiplantae</taxon>
        <taxon>Streptophyta</taxon>
        <taxon>Embryophyta</taxon>
        <taxon>Tracheophyta</taxon>
        <taxon>Spermatophyta</taxon>
        <taxon>Magnoliopsida</taxon>
        <taxon>eudicotyledons</taxon>
        <taxon>Gunneridae</taxon>
        <taxon>Pentapetalae</taxon>
        <taxon>asterids</taxon>
        <taxon>lamiids</taxon>
        <taxon>Lamiales</taxon>
        <taxon>Lamiaceae</taxon>
        <taxon>Nepetoideae</taxon>
        <taxon>Mentheae</taxon>
        <taxon>Menthinae</taxon>
        <taxon>Mentha</taxon>
    </lineage>
</organism>
<evidence type="ECO:0000313" key="3">
    <source>
        <dbReference type="EMBL" id="AAL83213.1"/>
    </source>
</evidence>
<name>Q8S450_MENLO</name>
<keyword evidence="1" id="KW-0611">Plant defense</keyword>
<reference evidence="3" key="1">
    <citation type="submission" date="2002-01" db="EMBL/GenBank/DDBJ databases">
        <authorList>
            <person name="Davis T.M."/>
            <person name="Vining K.J."/>
            <person name="Smith C.A."/>
            <person name="Zhang Q."/>
        </authorList>
    </citation>
    <scope>NUCLEOTIDE SEQUENCE</scope>
</reference>
<evidence type="ECO:0000259" key="2">
    <source>
        <dbReference type="Pfam" id="PF00931"/>
    </source>
</evidence>
<dbReference type="InterPro" id="IPR027417">
    <property type="entry name" value="P-loop_NTPase"/>
</dbReference>
<dbReference type="AlphaFoldDB" id="Q8S450"/>
<dbReference type="PANTHER" id="PTHR36766:SF64">
    <property type="entry name" value="OS12G0206100 PROTEIN"/>
    <property type="match status" value="1"/>
</dbReference>
<dbReference type="SUPFAM" id="SSF52540">
    <property type="entry name" value="P-loop containing nucleoside triphosphate hydrolases"/>
    <property type="match status" value="1"/>
</dbReference>
<dbReference type="GO" id="GO:0006952">
    <property type="term" value="P:defense response"/>
    <property type="evidence" value="ECO:0007669"/>
    <property type="project" value="UniProtKB-KW"/>
</dbReference>
<proteinExistence type="evidence at transcript level"/>
<dbReference type="GO" id="GO:0043531">
    <property type="term" value="F:ADP binding"/>
    <property type="evidence" value="ECO:0007669"/>
    <property type="project" value="InterPro"/>
</dbReference>
<dbReference type="PANTHER" id="PTHR36766">
    <property type="entry name" value="PLANT BROAD-SPECTRUM MILDEW RESISTANCE PROTEIN RPW8"/>
    <property type="match status" value="1"/>
</dbReference>
<accession>Q8S450</accession>
<feature type="non-terminal residue" evidence="3">
    <location>
        <position position="1"/>
    </location>
</feature>
<dbReference type="Gene3D" id="3.40.50.300">
    <property type="entry name" value="P-loop containing nucleotide triphosphate hydrolases"/>
    <property type="match status" value="1"/>
</dbReference>
<feature type="non-terminal residue" evidence="3">
    <location>
        <position position="164"/>
    </location>
</feature>